<dbReference type="OrthoDB" id="2162109at2759"/>
<feature type="region of interest" description="Disordered" evidence="1">
    <location>
        <begin position="479"/>
        <end position="507"/>
    </location>
</feature>
<comment type="caution">
    <text evidence="3">The sequence shown here is derived from an EMBL/GenBank/DDBJ whole genome shotgun (WGS) entry which is preliminary data.</text>
</comment>
<name>A0A1Y2BUW5_9FUNG</name>
<organism evidence="3 4">
    <name type="scientific">Rhizoclosmatium globosum</name>
    <dbReference type="NCBI Taxonomy" id="329046"/>
    <lineage>
        <taxon>Eukaryota</taxon>
        <taxon>Fungi</taxon>
        <taxon>Fungi incertae sedis</taxon>
        <taxon>Chytridiomycota</taxon>
        <taxon>Chytridiomycota incertae sedis</taxon>
        <taxon>Chytridiomycetes</taxon>
        <taxon>Chytridiales</taxon>
        <taxon>Chytriomycetaceae</taxon>
        <taxon>Rhizoclosmatium</taxon>
    </lineage>
</organism>
<protein>
    <recommendedName>
        <fullName evidence="2">PH domain-containing protein</fullName>
    </recommendedName>
</protein>
<feature type="compositionally biased region" description="Polar residues" evidence="1">
    <location>
        <begin position="71"/>
        <end position="80"/>
    </location>
</feature>
<feature type="compositionally biased region" description="Low complexity" evidence="1">
    <location>
        <begin position="479"/>
        <end position="505"/>
    </location>
</feature>
<dbReference type="EMBL" id="MCGO01000043">
    <property type="protein sequence ID" value="ORY38551.1"/>
    <property type="molecule type" value="Genomic_DNA"/>
</dbReference>
<dbReference type="InterPro" id="IPR011993">
    <property type="entry name" value="PH-like_dom_sf"/>
</dbReference>
<dbReference type="Proteomes" id="UP000193642">
    <property type="component" value="Unassembled WGS sequence"/>
</dbReference>
<evidence type="ECO:0000259" key="2">
    <source>
        <dbReference type="PROSITE" id="PS50003"/>
    </source>
</evidence>
<feature type="domain" description="PH" evidence="2">
    <location>
        <begin position="177"/>
        <end position="291"/>
    </location>
</feature>
<dbReference type="SUPFAM" id="SSF50729">
    <property type="entry name" value="PH domain-like"/>
    <property type="match status" value="1"/>
</dbReference>
<evidence type="ECO:0000256" key="1">
    <source>
        <dbReference type="SAM" id="MobiDB-lite"/>
    </source>
</evidence>
<reference evidence="3 4" key="1">
    <citation type="submission" date="2016-07" db="EMBL/GenBank/DDBJ databases">
        <title>Pervasive Adenine N6-methylation of Active Genes in Fungi.</title>
        <authorList>
            <consortium name="DOE Joint Genome Institute"/>
            <person name="Mondo S.J."/>
            <person name="Dannebaum R.O."/>
            <person name="Kuo R.C."/>
            <person name="Labutti K."/>
            <person name="Haridas S."/>
            <person name="Kuo A."/>
            <person name="Salamov A."/>
            <person name="Ahrendt S.R."/>
            <person name="Lipzen A."/>
            <person name="Sullivan W."/>
            <person name="Andreopoulos W.B."/>
            <person name="Clum A."/>
            <person name="Lindquist E."/>
            <person name="Daum C."/>
            <person name="Ramamoorthy G.K."/>
            <person name="Gryganskyi A."/>
            <person name="Culley D."/>
            <person name="Magnuson J.K."/>
            <person name="James T.Y."/>
            <person name="O'Malley M.A."/>
            <person name="Stajich J.E."/>
            <person name="Spatafora J.W."/>
            <person name="Visel A."/>
            <person name="Grigoriev I.V."/>
        </authorList>
    </citation>
    <scope>NUCLEOTIDE SEQUENCE [LARGE SCALE GENOMIC DNA]</scope>
    <source>
        <strain evidence="3 4">JEL800</strain>
    </source>
</reference>
<accession>A0A1Y2BUW5</accession>
<feature type="region of interest" description="Disordered" evidence="1">
    <location>
        <begin position="123"/>
        <end position="172"/>
    </location>
</feature>
<dbReference type="CDD" id="cd00821">
    <property type="entry name" value="PH"/>
    <property type="match status" value="1"/>
</dbReference>
<feature type="region of interest" description="Disordered" evidence="1">
    <location>
        <begin position="383"/>
        <end position="423"/>
    </location>
</feature>
<sequence>MEASIRREQEEEAAANAFRNTKTLELTKSSSRDARYAALAHPGNAALSSIDDETKKKRNGISVFPVDRRGSTGSDTSDFSITVEPPTLNRPPGSKVPPPFPPIPLNVPQSPPTFLQRTANLVRSNTTATSSAQSVEPSPLPITSHSLYSPPRSTSITPVPPTSNSKPNSILMQSDDDSAISGPLKLHTNRLFRPWQDIVLVLSPEKRGLYYVKTGKGTGKTEQVVGFIEVTARTEIGPAGPEFRNKNAFRVVKVVESERGRGVVQKEYFHFACESAEECERWIRTYFIYSEFGWSCTPSFHSNPSLNNGQQQIPLPSPSQMSQEELAIQLQKQQRLLAQQKALMAAVAAQLQLQQEITAELQAAQIQQQKRLSAVSGGAASAGLAMSRSPSDAGTLRPFPEMSRAERDRRSSRASSMTRDQTAELEGILHQISVAHDKRRGSVPFVAVIPEEESSLTMSGGGRSMSETSFYGRTFGRVSSPTSASPIPPASVASVANSRSMAAVSPTPEKRRLFGLWGRK</sequence>
<evidence type="ECO:0000313" key="3">
    <source>
        <dbReference type="EMBL" id="ORY38551.1"/>
    </source>
</evidence>
<evidence type="ECO:0000313" key="4">
    <source>
        <dbReference type="Proteomes" id="UP000193642"/>
    </source>
</evidence>
<proteinExistence type="predicted"/>
<dbReference type="PROSITE" id="PS50003">
    <property type="entry name" value="PH_DOMAIN"/>
    <property type="match status" value="1"/>
</dbReference>
<dbReference type="InterPro" id="IPR001849">
    <property type="entry name" value="PH_domain"/>
</dbReference>
<dbReference type="AlphaFoldDB" id="A0A1Y2BUW5"/>
<keyword evidence="4" id="KW-1185">Reference proteome</keyword>
<feature type="region of interest" description="Disordered" evidence="1">
    <location>
        <begin position="42"/>
        <end position="94"/>
    </location>
</feature>
<dbReference type="Gene3D" id="2.30.29.30">
    <property type="entry name" value="Pleckstrin-homology domain (PH domain)/Phosphotyrosine-binding domain (PTB)"/>
    <property type="match status" value="1"/>
</dbReference>
<gene>
    <name evidence="3" type="ORF">BCR33DRAFT_425240</name>
</gene>